<dbReference type="EMBL" id="SPMZ01000031">
    <property type="protein sequence ID" value="NMQ19819.1"/>
    <property type="molecule type" value="Genomic_DNA"/>
</dbReference>
<evidence type="ECO:0000313" key="3">
    <source>
        <dbReference type="EMBL" id="NMQ19819.1"/>
    </source>
</evidence>
<feature type="signal peptide" evidence="2">
    <location>
        <begin position="1"/>
        <end position="18"/>
    </location>
</feature>
<gene>
    <name evidence="3" type="ORF">E4P82_11785</name>
</gene>
<accession>A0ABX1TMN0</accession>
<keyword evidence="1" id="KW-0802">TPR repeat</keyword>
<keyword evidence="4" id="KW-1185">Reference proteome</keyword>
<dbReference type="Gene3D" id="1.25.40.10">
    <property type="entry name" value="Tetratricopeptide repeat domain"/>
    <property type="match status" value="1"/>
</dbReference>
<dbReference type="SUPFAM" id="SSF48452">
    <property type="entry name" value="TPR-like"/>
    <property type="match status" value="1"/>
</dbReference>
<feature type="repeat" description="TPR" evidence="1">
    <location>
        <begin position="33"/>
        <end position="66"/>
    </location>
</feature>
<organism evidence="3 4">
    <name type="scientific">Candidatus Competibacter phosphatis</name>
    <dbReference type="NCBI Taxonomy" id="221280"/>
    <lineage>
        <taxon>Bacteria</taxon>
        <taxon>Pseudomonadati</taxon>
        <taxon>Pseudomonadota</taxon>
        <taxon>Gammaproteobacteria</taxon>
        <taxon>Candidatus Competibacteraceae</taxon>
        <taxon>Candidatus Competibacter</taxon>
    </lineage>
</organism>
<reference evidence="3 4" key="1">
    <citation type="submission" date="2019-03" db="EMBL/GenBank/DDBJ databases">
        <title>Metabolic reconstructions from genomes of highly enriched 'Candidatus Accumulibacter' and 'Candidatus Competibacter' bioreactor populations.</title>
        <authorList>
            <person name="Annavajhala M.K."/>
            <person name="Welles L."/>
            <person name="Abbas B."/>
            <person name="Sorokin D."/>
            <person name="Park H."/>
            <person name="Van Loosdrecht M."/>
            <person name="Chandran K."/>
        </authorList>
    </citation>
    <scope>NUCLEOTIDE SEQUENCE [LARGE SCALE GENOMIC DNA]</scope>
    <source>
        <strain evidence="3 4">SBR_G</strain>
    </source>
</reference>
<dbReference type="PANTHER" id="PTHR44395:SF1">
    <property type="entry name" value="PROTEIN O-MANNOSYL-TRANSFERASE TMTC3"/>
    <property type="match status" value="1"/>
</dbReference>
<dbReference type="Pfam" id="PF00515">
    <property type="entry name" value="TPR_1"/>
    <property type="match status" value="1"/>
</dbReference>
<protein>
    <submittedName>
        <fullName evidence="3">Tetratricopeptide repeat protein</fullName>
    </submittedName>
</protein>
<dbReference type="PANTHER" id="PTHR44395">
    <property type="match status" value="1"/>
</dbReference>
<dbReference type="RefSeq" id="WP_169249074.1">
    <property type="nucleotide sequence ID" value="NZ_SPMZ01000031.1"/>
</dbReference>
<dbReference type="SMART" id="SM00028">
    <property type="entry name" value="TPR"/>
    <property type="match status" value="3"/>
</dbReference>
<proteinExistence type="predicted"/>
<dbReference type="PROSITE" id="PS50005">
    <property type="entry name" value="TPR"/>
    <property type="match status" value="3"/>
</dbReference>
<name>A0ABX1TMN0_9GAMM</name>
<evidence type="ECO:0000313" key="4">
    <source>
        <dbReference type="Proteomes" id="UP000760480"/>
    </source>
</evidence>
<keyword evidence="2" id="KW-0732">Signal</keyword>
<feature type="chain" id="PRO_5045106954" evidence="2">
    <location>
        <begin position="19"/>
        <end position="252"/>
    </location>
</feature>
<comment type="caution">
    <text evidence="3">The sequence shown here is derived from an EMBL/GenBank/DDBJ whole genome shotgun (WGS) entry which is preliminary data.</text>
</comment>
<evidence type="ECO:0000256" key="1">
    <source>
        <dbReference type="PROSITE-ProRule" id="PRU00339"/>
    </source>
</evidence>
<dbReference type="InterPro" id="IPR011990">
    <property type="entry name" value="TPR-like_helical_dom_sf"/>
</dbReference>
<evidence type="ECO:0000256" key="2">
    <source>
        <dbReference type="SAM" id="SignalP"/>
    </source>
</evidence>
<dbReference type="Proteomes" id="UP000760480">
    <property type="component" value="Unassembled WGS sequence"/>
</dbReference>
<dbReference type="Pfam" id="PF13432">
    <property type="entry name" value="TPR_16"/>
    <property type="match status" value="1"/>
</dbReference>
<dbReference type="InterPro" id="IPR019734">
    <property type="entry name" value="TPR_rpt"/>
</dbReference>
<sequence>MSPLAKSMILALALPLLAACANTQEQEFKRNAAEANFKLGVGYMQSGHFEVATEKLLKALQFDDNYPEAHNAIAVLYEEMREYAPAETHFKRAIELQPSYTLAKLNYARLLCKHFPARAAEGESELQKIAANPADAGASASEAYAGLGVCARQRGDLTQAETWLRKSLDSDPNNTVALYELAEISQGQGKTLQGRAFLQRYHAQTRPTPQSLWLGILIETAQDGDPHLRQQYSALLSGQFPNSEEARRLNKP</sequence>
<feature type="repeat" description="TPR" evidence="1">
    <location>
        <begin position="141"/>
        <end position="174"/>
    </location>
</feature>
<feature type="repeat" description="TPR" evidence="1">
    <location>
        <begin position="67"/>
        <end position="100"/>
    </location>
</feature>
<dbReference type="PROSITE" id="PS51257">
    <property type="entry name" value="PROKAR_LIPOPROTEIN"/>
    <property type="match status" value="1"/>
</dbReference>